<dbReference type="PANTHER" id="PTHR23502:SF132">
    <property type="entry name" value="POLYAMINE TRANSPORTER 2-RELATED"/>
    <property type="match status" value="1"/>
</dbReference>
<dbReference type="NCBIfam" id="TIGR00710">
    <property type="entry name" value="efflux_Bcr_CflA"/>
    <property type="match status" value="1"/>
</dbReference>
<dbReference type="Pfam" id="PF07690">
    <property type="entry name" value="MFS_1"/>
    <property type="match status" value="1"/>
</dbReference>
<feature type="transmembrane region" description="Helical" evidence="8">
    <location>
        <begin position="167"/>
        <end position="189"/>
    </location>
</feature>
<evidence type="ECO:0000256" key="1">
    <source>
        <dbReference type="ARBA" id="ARBA00004651"/>
    </source>
</evidence>
<proteinExistence type="inferred from homology"/>
<dbReference type="EMBL" id="AABTCC010000001">
    <property type="protein sequence ID" value="EAI8858267.1"/>
    <property type="molecule type" value="Genomic_DNA"/>
</dbReference>
<feature type="transmembrane region" description="Helical" evidence="8">
    <location>
        <begin position="372"/>
        <end position="392"/>
    </location>
</feature>
<evidence type="ECO:0000256" key="3">
    <source>
        <dbReference type="ARBA" id="ARBA00022448"/>
    </source>
</evidence>
<dbReference type="GO" id="GO:0005886">
    <property type="term" value="C:plasma membrane"/>
    <property type="evidence" value="ECO:0007669"/>
    <property type="project" value="UniProtKB-SubCell"/>
</dbReference>
<protein>
    <submittedName>
        <fullName evidence="10">Multidrug effflux MFS transporter</fullName>
    </submittedName>
</protein>
<comment type="caution">
    <text evidence="10">The sequence shown here is derived from an EMBL/GenBank/DDBJ whole genome shotgun (WGS) entry which is preliminary data.</text>
</comment>
<reference evidence="10 11" key="1">
    <citation type="submission" date="2018-06" db="EMBL/GenBank/DDBJ databases">
        <authorList>
            <consortium name="PulseNet: The National Subtyping Network for Foodborne Disease Surveillance"/>
            <person name="Tarr C.L."/>
            <person name="Trees E."/>
            <person name="Katz L.S."/>
            <person name="Carleton-Romer H.A."/>
            <person name="Stroika S."/>
            <person name="Kucerova Z."/>
            <person name="Roache K.F."/>
            <person name="Sabol A.L."/>
            <person name="Besser J."/>
            <person name="Gerner-Smidt P."/>
        </authorList>
    </citation>
    <scope>NUCLEOTIDE SEQUENCE [LARGE SCALE GENOMIC DNA]</scope>
    <source>
        <strain evidence="10 11">PNUSAC001503</strain>
    </source>
</reference>
<name>A0A5L4XH98_CAMFE</name>
<dbReference type="Gene3D" id="1.20.1720.10">
    <property type="entry name" value="Multidrug resistance protein D"/>
    <property type="match status" value="1"/>
</dbReference>
<dbReference type="Proteomes" id="UP000535509">
    <property type="component" value="Unassembled WGS sequence"/>
</dbReference>
<dbReference type="GO" id="GO:0042910">
    <property type="term" value="F:xenobiotic transmembrane transporter activity"/>
    <property type="evidence" value="ECO:0007669"/>
    <property type="project" value="InterPro"/>
</dbReference>
<dbReference type="AlphaFoldDB" id="A0A5L4XH98"/>
<evidence type="ECO:0000259" key="9">
    <source>
        <dbReference type="PROSITE" id="PS50850"/>
    </source>
</evidence>
<feature type="transmembrane region" description="Helical" evidence="8">
    <location>
        <begin position="139"/>
        <end position="161"/>
    </location>
</feature>
<dbReference type="OMA" id="AWPMVGS"/>
<evidence type="ECO:0000256" key="4">
    <source>
        <dbReference type="ARBA" id="ARBA00022475"/>
    </source>
</evidence>
<evidence type="ECO:0000256" key="2">
    <source>
        <dbReference type="ARBA" id="ARBA00006236"/>
    </source>
</evidence>
<evidence type="ECO:0000256" key="5">
    <source>
        <dbReference type="ARBA" id="ARBA00022692"/>
    </source>
</evidence>
<dbReference type="SUPFAM" id="SSF103473">
    <property type="entry name" value="MFS general substrate transporter"/>
    <property type="match status" value="1"/>
</dbReference>
<feature type="transmembrane region" description="Helical" evidence="8">
    <location>
        <begin position="12"/>
        <end position="29"/>
    </location>
</feature>
<gene>
    <name evidence="10" type="ORF">CX802_00195</name>
</gene>
<feature type="transmembrane region" description="Helical" evidence="8">
    <location>
        <begin position="290"/>
        <end position="309"/>
    </location>
</feature>
<evidence type="ECO:0000256" key="6">
    <source>
        <dbReference type="ARBA" id="ARBA00022989"/>
    </source>
</evidence>
<organism evidence="10 11">
    <name type="scientific">Campylobacter fetus</name>
    <dbReference type="NCBI Taxonomy" id="196"/>
    <lineage>
        <taxon>Bacteria</taxon>
        <taxon>Pseudomonadati</taxon>
        <taxon>Campylobacterota</taxon>
        <taxon>Epsilonproteobacteria</taxon>
        <taxon>Campylobacterales</taxon>
        <taxon>Campylobacteraceae</taxon>
        <taxon>Campylobacter</taxon>
    </lineage>
</organism>
<dbReference type="InterPro" id="IPR020846">
    <property type="entry name" value="MFS_dom"/>
</dbReference>
<feature type="transmembrane region" description="Helical" evidence="8">
    <location>
        <begin position="219"/>
        <end position="245"/>
    </location>
</feature>
<dbReference type="InterPro" id="IPR004812">
    <property type="entry name" value="Efflux_drug-R_Bcr/CmlA"/>
</dbReference>
<keyword evidence="3" id="KW-0813">Transport</keyword>
<feature type="transmembrane region" description="Helical" evidence="8">
    <location>
        <begin position="257"/>
        <end position="278"/>
    </location>
</feature>
<dbReference type="InterPro" id="IPR036259">
    <property type="entry name" value="MFS_trans_sf"/>
</dbReference>
<dbReference type="PROSITE" id="PS50850">
    <property type="entry name" value="MFS"/>
    <property type="match status" value="1"/>
</dbReference>
<evidence type="ECO:0000256" key="7">
    <source>
        <dbReference type="ARBA" id="ARBA00023136"/>
    </source>
</evidence>
<comment type="subcellular location">
    <subcellularLocation>
        <location evidence="1">Cell membrane</location>
        <topology evidence="1">Multi-pass membrane protein</topology>
    </subcellularLocation>
</comment>
<dbReference type="RefSeq" id="WP_002847918.1">
    <property type="nucleotide sequence ID" value="NZ_AACCWR020000028.1"/>
</dbReference>
<comment type="similarity">
    <text evidence="2">Belongs to the major facilitator superfamily. Bcr/CmlA family.</text>
</comment>
<dbReference type="CDD" id="cd17320">
    <property type="entry name" value="MFS_MdfA_MDR_like"/>
    <property type="match status" value="1"/>
</dbReference>
<dbReference type="GO" id="GO:1990961">
    <property type="term" value="P:xenobiotic detoxification by transmembrane export across the plasma membrane"/>
    <property type="evidence" value="ECO:0007669"/>
    <property type="project" value="InterPro"/>
</dbReference>
<keyword evidence="5 8" id="KW-0812">Transmembrane</keyword>
<keyword evidence="11" id="KW-1185">Reference proteome</keyword>
<feature type="domain" description="Major facilitator superfamily (MFS) profile" evidence="9">
    <location>
        <begin position="15"/>
        <end position="396"/>
    </location>
</feature>
<evidence type="ECO:0000313" key="10">
    <source>
        <dbReference type="EMBL" id="EAI8858267.1"/>
    </source>
</evidence>
<keyword evidence="4" id="KW-1003">Cell membrane</keyword>
<feature type="transmembrane region" description="Helical" evidence="8">
    <location>
        <begin position="49"/>
        <end position="69"/>
    </location>
</feature>
<dbReference type="GeneID" id="61063855"/>
<keyword evidence="7 8" id="KW-0472">Membrane</keyword>
<feature type="transmembrane region" description="Helical" evidence="8">
    <location>
        <begin position="315"/>
        <end position="334"/>
    </location>
</feature>
<keyword evidence="6 8" id="KW-1133">Transmembrane helix</keyword>
<dbReference type="InterPro" id="IPR011701">
    <property type="entry name" value="MFS"/>
</dbReference>
<feature type="transmembrane region" description="Helical" evidence="8">
    <location>
        <begin position="81"/>
        <end position="100"/>
    </location>
</feature>
<dbReference type="FunFam" id="1.20.1720.10:FF:000005">
    <property type="entry name" value="Bcr/CflA family efflux transporter"/>
    <property type="match status" value="1"/>
</dbReference>
<sequence length="400" mass="44162">MQNYTKIHGFSKFKIIFILALMSAIAPLSTDMYLPALKSVQESFNTSEFLTQLSIATFFIAFAFGQLIYGPLSDIFGRKKPLIVGIVIFMFSSLGCVLVDNVELFIVFRFLEALGGCAGVVIARAVVNDLFELKEAGAVFALMMVVSSLAPMLSPTFGSLLLKIFSWQSIFVTLFLLGVLLIFLVVFVLKESASISNKVKFSQKEIIKNYAFVLKDRPFLVYIFSSGFAMGAIFAYITGSSFVFIKSFGLSEQTYGFLFGLNSLGFIIAANINAKLVLNYSPYILLPKAFFAMLTFGAALIFCSFLGFYAFEISLFFIISMLGFIMPNTTTLAMARFRDHSGTASALLGTLQFAIAGLVSFIVGFVQANTPFLLSVMIFGCIFLAFFTYFFIGKMVLKDE</sequence>
<evidence type="ECO:0000313" key="11">
    <source>
        <dbReference type="Proteomes" id="UP000535509"/>
    </source>
</evidence>
<accession>A0A5L4XH98</accession>
<feature type="transmembrane region" description="Helical" evidence="8">
    <location>
        <begin position="346"/>
        <end position="366"/>
    </location>
</feature>
<dbReference type="PANTHER" id="PTHR23502">
    <property type="entry name" value="MAJOR FACILITATOR SUPERFAMILY"/>
    <property type="match status" value="1"/>
</dbReference>
<evidence type="ECO:0000256" key="8">
    <source>
        <dbReference type="SAM" id="Phobius"/>
    </source>
</evidence>
<feature type="transmembrane region" description="Helical" evidence="8">
    <location>
        <begin position="106"/>
        <end position="127"/>
    </location>
</feature>